<comment type="subcellular location">
    <subcellularLocation>
        <location evidence="1">Cell membrane</location>
        <topology evidence="1">Peripheral membrane protein</topology>
    </subcellularLocation>
</comment>
<dbReference type="PANTHER" id="PTHR37316:SF3">
    <property type="entry name" value="TEICHOIC ACID GLYCEROL-PHOSPHATE TRANSFERASE"/>
    <property type="match status" value="1"/>
</dbReference>
<reference evidence="7" key="1">
    <citation type="submission" date="2021-09" db="EMBL/GenBank/DDBJ databases">
        <title>Lactobacillus species from Apis mellifera, Switzerland.</title>
        <authorList>
            <person name="Pfister J."/>
            <person name="Brown A."/>
            <person name="Neumann P."/>
            <person name="Collaud A."/>
            <person name="Retschnig G."/>
            <person name="Perreten V."/>
        </authorList>
    </citation>
    <scope>NUCLEOTIDE SEQUENCE</scope>
    <source>
        <strain evidence="7">IBH002</strain>
    </source>
</reference>
<dbReference type="InterPro" id="IPR043149">
    <property type="entry name" value="TagF_N"/>
</dbReference>
<evidence type="ECO:0000313" key="8">
    <source>
        <dbReference type="Proteomes" id="UP001164557"/>
    </source>
</evidence>
<keyword evidence="8" id="KW-1185">Reference proteome</keyword>
<evidence type="ECO:0000256" key="5">
    <source>
        <dbReference type="ARBA" id="ARBA00022944"/>
    </source>
</evidence>
<comment type="similarity">
    <text evidence="2">Belongs to the CDP-glycerol glycerophosphotransferase family.</text>
</comment>
<evidence type="ECO:0000256" key="1">
    <source>
        <dbReference type="ARBA" id="ARBA00004202"/>
    </source>
</evidence>
<keyword evidence="6" id="KW-0472">Membrane</keyword>
<evidence type="ECO:0000256" key="6">
    <source>
        <dbReference type="ARBA" id="ARBA00023136"/>
    </source>
</evidence>
<dbReference type="Pfam" id="PF04464">
    <property type="entry name" value="Glyphos_transf"/>
    <property type="match status" value="1"/>
</dbReference>
<gene>
    <name evidence="7" type="ORF">LDX53_02565</name>
</gene>
<dbReference type="Gene3D" id="3.40.50.11820">
    <property type="match status" value="1"/>
</dbReference>
<dbReference type="GO" id="GO:0019350">
    <property type="term" value="P:teichoic acid biosynthetic process"/>
    <property type="evidence" value="ECO:0007669"/>
    <property type="project" value="UniProtKB-KW"/>
</dbReference>
<dbReference type="AlphaFoldDB" id="A0AA47B4S0"/>
<dbReference type="RefSeq" id="WP_046326838.1">
    <property type="nucleotide sequence ID" value="NZ_CP084389.1"/>
</dbReference>
<evidence type="ECO:0000256" key="4">
    <source>
        <dbReference type="ARBA" id="ARBA00022679"/>
    </source>
</evidence>
<keyword evidence="5" id="KW-0777">Teichoic acid biosynthesis</keyword>
<keyword evidence="3" id="KW-1003">Cell membrane</keyword>
<dbReference type="Proteomes" id="UP001164557">
    <property type="component" value="Chromosome"/>
</dbReference>
<evidence type="ECO:0000256" key="3">
    <source>
        <dbReference type="ARBA" id="ARBA00022475"/>
    </source>
</evidence>
<organism evidence="7 8">
    <name type="scientific">Lactobacillus helsingborgensis</name>
    <dbReference type="NCBI Taxonomy" id="1218494"/>
    <lineage>
        <taxon>Bacteria</taxon>
        <taxon>Bacillati</taxon>
        <taxon>Bacillota</taxon>
        <taxon>Bacilli</taxon>
        <taxon>Lactobacillales</taxon>
        <taxon>Lactobacillaceae</taxon>
        <taxon>Lactobacillus</taxon>
    </lineage>
</organism>
<dbReference type="InterPro" id="IPR043148">
    <property type="entry name" value="TagF_C"/>
</dbReference>
<dbReference type="Gene3D" id="3.40.50.12580">
    <property type="match status" value="1"/>
</dbReference>
<dbReference type="InterPro" id="IPR007554">
    <property type="entry name" value="Glycerophosphate_synth"/>
</dbReference>
<name>A0AA47B4S0_9LACO</name>
<dbReference type="InterPro" id="IPR051612">
    <property type="entry name" value="Teichoic_Acid_Biosynth"/>
</dbReference>
<evidence type="ECO:0000313" key="7">
    <source>
        <dbReference type="EMBL" id="UZX30105.1"/>
    </source>
</evidence>
<protein>
    <submittedName>
        <fullName evidence="7">CDP-glycerol--glycerophosphate glycerophosphotransferase</fullName>
    </submittedName>
</protein>
<dbReference type="SUPFAM" id="SSF53756">
    <property type="entry name" value="UDP-Glycosyltransferase/glycogen phosphorylase"/>
    <property type="match status" value="1"/>
</dbReference>
<accession>A0AA47B4S0</accession>
<dbReference type="GO" id="GO:0047355">
    <property type="term" value="F:CDP-glycerol glycerophosphotransferase activity"/>
    <property type="evidence" value="ECO:0007669"/>
    <property type="project" value="InterPro"/>
</dbReference>
<sequence>MKNILFRLYLNLMRSGAKLTRIKENKVVILNGAGRSGSNGYLFAKYLRQHHPEYDVALVEPWPSSHLPLKTWRQIGAAKYIFTTHQPFKIHRKQISIQFWHGIPLKRMGIMANNTDYKTDARNARLWRRNADMVCSSSDFYETLMSACTGIETSKYRQVGFPRLDALTRPAVTKKELLQQLFGQDDVQAQIGIFMPTFRYEMADEEIMNRIKDGNFLALPDFDVEKLNASLKAKNQFLIVKLHPYEMRLFKKQHSHFSNISFLNNDFLYEQDFDLYELLGSTDFLITDFSSIYFDYLNLNKPIIFITAYLEQYEKTRGLLFGPFKEVVPGKCVNTQTQLLEAVAAPDHYQAKRQYWRNLTNEVQSASYCEQVFTLMTKKY</sequence>
<dbReference type="GO" id="GO:0005886">
    <property type="term" value="C:plasma membrane"/>
    <property type="evidence" value="ECO:0007669"/>
    <property type="project" value="UniProtKB-SubCell"/>
</dbReference>
<dbReference type="PANTHER" id="PTHR37316">
    <property type="entry name" value="TEICHOIC ACID GLYCEROL-PHOSPHATE PRIMASE"/>
    <property type="match status" value="1"/>
</dbReference>
<evidence type="ECO:0000256" key="2">
    <source>
        <dbReference type="ARBA" id="ARBA00010488"/>
    </source>
</evidence>
<proteinExistence type="inferred from homology"/>
<dbReference type="EMBL" id="CP084389">
    <property type="protein sequence ID" value="UZX30105.1"/>
    <property type="molecule type" value="Genomic_DNA"/>
</dbReference>
<keyword evidence="4" id="KW-0808">Transferase</keyword>